<proteinExistence type="predicted"/>
<keyword evidence="4" id="KW-1185">Reference proteome</keyword>
<dbReference type="PANTHER" id="PTHR42759">
    <property type="entry name" value="MOXR FAMILY PROTEIN"/>
    <property type="match status" value="1"/>
</dbReference>
<evidence type="ECO:0000256" key="1">
    <source>
        <dbReference type="SAM" id="MobiDB-lite"/>
    </source>
</evidence>
<gene>
    <name evidence="3" type="ORF">SYYSPA8_27105</name>
</gene>
<dbReference type="Gene3D" id="3.40.50.300">
    <property type="entry name" value="P-loop containing nucleotide triphosphate hydrolases"/>
    <property type="match status" value="1"/>
</dbReference>
<sequence>MAALAEQMKQNLYAELKRTTTPPRRRTASAPRAAAPLLPPIGTQTRPNGETYHPRLLGGLEDLAFLRDARSHREHTLMVGPPGTGKTAMAEAAFAMDASPMSPGLETIVGTADTTEADLLGTFVQNPTTSTFEWLPGPLMRSVLNDVPLLVDEVALIDPRVLSVLYPLMDGRGELRIPMNPAVPPIKIGPGWFIIGAYNPDVPGAHMSDALLSRFHHHFEVTTDWDLAADLGVPEELITVVNNLEDRKILDPPTYEGWIPQMRDALAFTTTAARYGTAFAVASLLRKCPAPDRADVTEALDTKFANVTALSLGARVPQVRQ</sequence>
<dbReference type="RefSeq" id="WP_323450029.1">
    <property type="nucleotide sequence ID" value="NZ_BSBI01000013.1"/>
</dbReference>
<evidence type="ECO:0000259" key="2">
    <source>
        <dbReference type="Pfam" id="PF07728"/>
    </source>
</evidence>
<accession>A0ABQ5P630</accession>
<evidence type="ECO:0000313" key="3">
    <source>
        <dbReference type="EMBL" id="GLF98040.1"/>
    </source>
</evidence>
<dbReference type="Proteomes" id="UP001291653">
    <property type="component" value="Unassembled WGS sequence"/>
</dbReference>
<dbReference type="SUPFAM" id="SSF52540">
    <property type="entry name" value="P-loop containing nucleoside triphosphate hydrolases"/>
    <property type="match status" value="1"/>
</dbReference>
<protein>
    <submittedName>
        <fullName evidence="3">AAA family ATPase</fullName>
    </submittedName>
</protein>
<dbReference type="InterPro" id="IPR011704">
    <property type="entry name" value="ATPase_dyneun-rel_AAA"/>
</dbReference>
<feature type="region of interest" description="Disordered" evidence="1">
    <location>
        <begin position="15"/>
        <end position="50"/>
    </location>
</feature>
<name>A0ABQ5P630_9ACTN</name>
<dbReference type="InterPro" id="IPR027417">
    <property type="entry name" value="P-loop_NTPase"/>
</dbReference>
<organism evidence="3 4">
    <name type="scientific">Streptomyces yaizuensis</name>
    <dbReference type="NCBI Taxonomy" id="2989713"/>
    <lineage>
        <taxon>Bacteria</taxon>
        <taxon>Bacillati</taxon>
        <taxon>Actinomycetota</taxon>
        <taxon>Actinomycetes</taxon>
        <taxon>Kitasatosporales</taxon>
        <taxon>Streptomycetaceae</taxon>
        <taxon>Streptomyces</taxon>
    </lineage>
</organism>
<reference evidence="3 4" key="1">
    <citation type="submission" date="2022-10" db="EMBL/GenBank/DDBJ databases">
        <title>Draft genome sequence of Streptomyces sp. YSPA8.</title>
        <authorList>
            <person name="Moriuchi R."/>
            <person name="Dohra H."/>
            <person name="Yamamura H."/>
            <person name="Kodani S."/>
        </authorList>
    </citation>
    <scope>NUCLEOTIDE SEQUENCE [LARGE SCALE GENOMIC DNA]</scope>
    <source>
        <strain evidence="3 4">YSPA8</strain>
    </source>
</reference>
<comment type="caution">
    <text evidence="3">The sequence shown here is derived from an EMBL/GenBank/DDBJ whole genome shotgun (WGS) entry which is preliminary data.</text>
</comment>
<dbReference type="Pfam" id="PF07728">
    <property type="entry name" value="AAA_5"/>
    <property type="match status" value="1"/>
</dbReference>
<dbReference type="EMBL" id="BSBI01000013">
    <property type="protein sequence ID" value="GLF98040.1"/>
    <property type="molecule type" value="Genomic_DNA"/>
</dbReference>
<dbReference type="InterPro" id="IPR050764">
    <property type="entry name" value="CbbQ/NirQ/NorQ/GpvN"/>
</dbReference>
<dbReference type="PANTHER" id="PTHR42759:SF1">
    <property type="entry name" value="MAGNESIUM-CHELATASE SUBUNIT CHLD"/>
    <property type="match status" value="1"/>
</dbReference>
<dbReference type="CDD" id="cd00009">
    <property type="entry name" value="AAA"/>
    <property type="match status" value="1"/>
</dbReference>
<evidence type="ECO:0000313" key="4">
    <source>
        <dbReference type="Proteomes" id="UP001291653"/>
    </source>
</evidence>
<feature type="domain" description="ATPase dynein-related AAA" evidence="2">
    <location>
        <begin position="75"/>
        <end position="215"/>
    </location>
</feature>